<evidence type="ECO:0000256" key="4">
    <source>
        <dbReference type="ARBA" id="ARBA00022670"/>
    </source>
</evidence>
<evidence type="ECO:0000259" key="16">
    <source>
        <dbReference type="PROSITE" id="PS50026"/>
    </source>
</evidence>
<dbReference type="InterPro" id="IPR024079">
    <property type="entry name" value="MetalloPept_cat_dom_sf"/>
</dbReference>
<feature type="signal peptide" evidence="12 15">
    <location>
        <begin position="1"/>
        <end position="16"/>
    </location>
</feature>
<sequence>MIINFLLFLFFTIALSLLTQENNVPKEDKENYEMTKLAMNVVEELIEERNGNYSIEKHAEGTQKNVFYSNNENPSVKAMEESGLFQGDEMLTKEQAEDVIEDAVKEAREYGLDLSNLFSDSDIIRKKRKIEVKENAKWEFPIKYYVKDVNETLVDMSLKLIENETCIRFQKLYFPSFGVPGLKYFKGNGCWSYVGRKSPNQFQDVSIGFGCTTIGTVQHETMHALGSVHEQCRADRNRYLKIIEENIRYGSERNFRELNISNAITFNIKYDYGSDMHYAVDSFTKNGKPTMIPKDLLFAKTVGVNSGLTFLDVKLLNLYYCSQNFTKIRCYNGGYPDPNNKTKCKCVEGYAGDKCIQLPEPNNGCDATLYHVEENAKNISIDGEKNCLYHLKAPHGKKINITVIYTKLEYSYEHTCKKENSLEIKFISDKTPTGALFCSENRNISIITENDHAIVYYRSTFSWNKMNMTFHAI</sequence>
<keyword evidence="5 14" id="KW-0479">Metal-binding</keyword>
<dbReference type="GO" id="GO:0018996">
    <property type="term" value="P:molting cycle, collagen and cuticulin-based cuticle"/>
    <property type="evidence" value="ECO:0007669"/>
    <property type="project" value="InterPro"/>
</dbReference>
<feature type="binding site" evidence="14">
    <location>
        <position position="223"/>
    </location>
    <ligand>
        <name>Zn(2+)</name>
        <dbReference type="ChEBI" id="CHEBI:29105"/>
        <note>catalytic</note>
    </ligand>
</feature>
<dbReference type="GO" id="GO:0006508">
    <property type="term" value="P:proteolysis"/>
    <property type="evidence" value="ECO:0007669"/>
    <property type="project" value="UniProtKB-KW"/>
</dbReference>
<feature type="binding site" evidence="14">
    <location>
        <position position="229"/>
    </location>
    <ligand>
        <name>Zn(2+)</name>
        <dbReference type="ChEBI" id="CHEBI:29105"/>
        <note>catalytic</note>
    </ligand>
</feature>
<organism evidence="18 19">
    <name type="scientific">Strongyloides papillosus</name>
    <name type="common">Intestinal threadworm</name>
    <dbReference type="NCBI Taxonomy" id="174720"/>
    <lineage>
        <taxon>Eukaryota</taxon>
        <taxon>Metazoa</taxon>
        <taxon>Ecdysozoa</taxon>
        <taxon>Nematoda</taxon>
        <taxon>Chromadorea</taxon>
        <taxon>Rhabditida</taxon>
        <taxon>Tylenchina</taxon>
        <taxon>Panagrolaimomorpha</taxon>
        <taxon>Strongyloidoidea</taxon>
        <taxon>Strongyloididae</taxon>
        <taxon>Strongyloides</taxon>
    </lineage>
</organism>
<dbReference type="InterPro" id="IPR006026">
    <property type="entry name" value="Peptidase_Metallo"/>
</dbReference>
<keyword evidence="11" id="KW-0325">Glycoprotein</keyword>
<dbReference type="AlphaFoldDB" id="A0A0N5C0W6"/>
<comment type="cofactor">
    <cofactor evidence="14 15">
        <name>Zn(2+)</name>
        <dbReference type="ChEBI" id="CHEBI:29105"/>
    </cofactor>
    <text evidence="14 15">Binds 1 zinc ion per subunit.</text>
</comment>
<dbReference type="PIRSF" id="PIRSF036365">
    <property type="entry name" value="Astacin_nematoda"/>
    <property type="match status" value="1"/>
</dbReference>
<dbReference type="PANTHER" id="PTHR10127:SF780">
    <property type="entry name" value="METALLOENDOPEPTIDASE"/>
    <property type="match status" value="1"/>
</dbReference>
<reference evidence="19" key="1">
    <citation type="submission" date="2017-02" db="UniProtKB">
        <authorList>
            <consortium name="WormBaseParasite"/>
        </authorList>
    </citation>
    <scope>IDENTIFICATION</scope>
</reference>
<dbReference type="GO" id="GO:0004222">
    <property type="term" value="F:metalloendopeptidase activity"/>
    <property type="evidence" value="ECO:0007669"/>
    <property type="project" value="UniProtKB-UniRule"/>
</dbReference>
<evidence type="ECO:0000256" key="2">
    <source>
        <dbReference type="ARBA" id="ARBA00022525"/>
    </source>
</evidence>
<comment type="subcellular location">
    <subcellularLocation>
        <location evidence="1 12">Secreted</location>
    </subcellularLocation>
</comment>
<keyword evidence="3 13" id="KW-0245">EGF-like domain</keyword>
<dbReference type="Gene3D" id="2.60.120.290">
    <property type="entry name" value="Spermadhesin, CUB domain"/>
    <property type="match status" value="1"/>
</dbReference>
<evidence type="ECO:0000256" key="5">
    <source>
        <dbReference type="ARBA" id="ARBA00022723"/>
    </source>
</evidence>
<evidence type="ECO:0000256" key="7">
    <source>
        <dbReference type="ARBA" id="ARBA00022801"/>
    </source>
</evidence>
<feature type="disulfide bond" evidence="14">
    <location>
        <begin position="166"/>
        <end position="321"/>
    </location>
</feature>
<evidence type="ECO:0000256" key="9">
    <source>
        <dbReference type="ARBA" id="ARBA00023049"/>
    </source>
</evidence>
<dbReference type="InterPro" id="IPR034035">
    <property type="entry name" value="Astacin-like_dom"/>
</dbReference>
<accession>A0A0N5C0W6</accession>
<keyword evidence="4 14" id="KW-0645">Protease</keyword>
<evidence type="ECO:0000256" key="6">
    <source>
        <dbReference type="ARBA" id="ARBA00022729"/>
    </source>
</evidence>
<dbReference type="Proteomes" id="UP000046392">
    <property type="component" value="Unplaced"/>
</dbReference>
<evidence type="ECO:0000256" key="8">
    <source>
        <dbReference type="ARBA" id="ARBA00022833"/>
    </source>
</evidence>
<dbReference type="PROSITE" id="PS51864">
    <property type="entry name" value="ASTACIN"/>
    <property type="match status" value="1"/>
</dbReference>
<dbReference type="SUPFAM" id="SSF49854">
    <property type="entry name" value="Spermadhesin, CUB domain"/>
    <property type="match status" value="1"/>
</dbReference>
<keyword evidence="18" id="KW-1185">Reference proteome</keyword>
<keyword evidence="9 14" id="KW-0482">Metalloprotease</keyword>
<proteinExistence type="predicted"/>
<dbReference type="WBParaSite" id="SPAL_0001164500.1">
    <property type="protein sequence ID" value="SPAL_0001164500.1"/>
    <property type="gene ID" value="SPAL_0001164500"/>
</dbReference>
<evidence type="ECO:0000256" key="12">
    <source>
        <dbReference type="PIRNR" id="PIRNR036365"/>
    </source>
</evidence>
<feature type="domain" description="Peptidase M12A" evidence="17">
    <location>
        <begin position="128"/>
        <end position="322"/>
    </location>
</feature>
<dbReference type="InterPro" id="IPR000742">
    <property type="entry name" value="EGF"/>
</dbReference>
<evidence type="ECO:0000256" key="11">
    <source>
        <dbReference type="ARBA" id="ARBA00023180"/>
    </source>
</evidence>
<feature type="chain" id="PRO_5013662415" description="Zinc metalloproteinase" evidence="12 15">
    <location>
        <begin position="17"/>
        <end position="473"/>
    </location>
</feature>
<feature type="active site" evidence="14">
    <location>
        <position position="220"/>
    </location>
</feature>
<dbReference type="PROSITE" id="PS00022">
    <property type="entry name" value="EGF_1"/>
    <property type="match status" value="1"/>
</dbReference>
<dbReference type="SMART" id="SM00235">
    <property type="entry name" value="ZnMc"/>
    <property type="match status" value="1"/>
</dbReference>
<dbReference type="InterPro" id="IPR035914">
    <property type="entry name" value="Sperma_CUB_dom_sf"/>
</dbReference>
<evidence type="ECO:0000313" key="18">
    <source>
        <dbReference type="Proteomes" id="UP000046392"/>
    </source>
</evidence>
<dbReference type="PANTHER" id="PTHR10127">
    <property type="entry name" value="DISCOIDIN, CUB, EGF, LAMININ , AND ZINC METALLOPROTEASE DOMAIN CONTAINING"/>
    <property type="match status" value="1"/>
</dbReference>
<comment type="caution">
    <text evidence="13">Lacks conserved residue(s) required for the propagation of feature annotation.</text>
</comment>
<keyword evidence="8 14" id="KW-0862">Zinc</keyword>
<evidence type="ECO:0000256" key="14">
    <source>
        <dbReference type="PROSITE-ProRule" id="PRU01211"/>
    </source>
</evidence>
<dbReference type="GO" id="GO:0008270">
    <property type="term" value="F:zinc ion binding"/>
    <property type="evidence" value="ECO:0007669"/>
    <property type="project" value="UniProtKB-UniRule"/>
</dbReference>
<dbReference type="GO" id="GO:0005576">
    <property type="term" value="C:extracellular region"/>
    <property type="evidence" value="ECO:0007669"/>
    <property type="project" value="UniProtKB-SubCell"/>
</dbReference>
<dbReference type="InterPro" id="IPR017050">
    <property type="entry name" value="Metallopeptidase_nem"/>
</dbReference>
<keyword evidence="2 12" id="KW-0964">Secreted</keyword>
<feature type="disulfide bond" evidence="13">
    <location>
        <begin position="346"/>
        <end position="355"/>
    </location>
</feature>
<evidence type="ECO:0000256" key="1">
    <source>
        <dbReference type="ARBA" id="ARBA00004613"/>
    </source>
</evidence>
<keyword evidence="6 12" id="KW-0732">Signal</keyword>
<dbReference type="Gene3D" id="3.40.390.10">
    <property type="entry name" value="Collagenase (Catalytic Domain)"/>
    <property type="match status" value="1"/>
</dbReference>
<evidence type="ECO:0000256" key="3">
    <source>
        <dbReference type="ARBA" id="ARBA00022536"/>
    </source>
</evidence>
<dbReference type="PROSITE" id="PS01186">
    <property type="entry name" value="EGF_2"/>
    <property type="match status" value="1"/>
</dbReference>
<evidence type="ECO:0000313" key="19">
    <source>
        <dbReference type="WBParaSite" id="SPAL_0001164500.1"/>
    </source>
</evidence>
<evidence type="ECO:0000259" key="17">
    <source>
        <dbReference type="PROSITE" id="PS51864"/>
    </source>
</evidence>
<protein>
    <recommendedName>
        <fullName evidence="12">Zinc metalloproteinase</fullName>
    </recommendedName>
</protein>
<feature type="domain" description="EGF-like" evidence="16">
    <location>
        <begin position="317"/>
        <end position="356"/>
    </location>
</feature>
<dbReference type="InterPro" id="IPR001506">
    <property type="entry name" value="Peptidase_M12A"/>
</dbReference>
<keyword evidence="10 13" id="KW-1015">Disulfide bond</keyword>
<dbReference type="Pfam" id="PF01400">
    <property type="entry name" value="Astacin"/>
    <property type="match status" value="1"/>
</dbReference>
<name>A0A0N5C0W6_STREA</name>
<evidence type="ECO:0000256" key="15">
    <source>
        <dbReference type="RuleBase" id="RU361183"/>
    </source>
</evidence>
<feature type="binding site" evidence="14">
    <location>
        <position position="219"/>
    </location>
    <ligand>
        <name>Zn(2+)</name>
        <dbReference type="ChEBI" id="CHEBI:29105"/>
        <note>catalytic</note>
    </ligand>
</feature>
<evidence type="ECO:0000256" key="10">
    <source>
        <dbReference type="ARBA" id="ARBA00023157"/>
    </source>
</evidence>
<dbReference type="PROSITE" id="PS50026">
    <property type="entry name" value="EGF_3"/>
    <property type="match status" value="1"/>
</dbReference>
<dbReference type="SUPFAM" id="SSF55486">
    <property type="entry name" value="Metalloproteases ('zincins'), catalytic domain"/>
    <property type="match status" value="1"/>
</dbReference>
<dbReference type="PRINTS" id="PR00480">
    <property type="entry name" value="ASTACIN"/>
</dbReference>
<dbReference type="CDD" id="cd04280">
    <property type="entry name" value="ZnMc_astacin_like"/>
    <property type="match status" value="1"/>
</dbReference>
<evidence type="ECO:0000256" key="13">
    <source>
        <dbReference type="PROSITE-ProRule" id="PRU00076"/>
    </source>
</evidence>
<keyword evidence="7 14" id="KW-0378">Hydrolase</keyword>